<evidence type="ECO:0000313" key="2">
    <source>
        <dbReference type="Proteomes" id="UP001152795"/>
    </source>
</evidence>
<gene>
    <name evidence="1" type="ORF">PACLA_8A047934</name>
</gene>
<name>A0A7D9J7Z7_PARCT</name>
<dbReference type="Proteomes" id="UP001152795">
    <property type="component" value="Unassembled WGS sequence"/>
</dbReference>
<proteinExistence type="predicted"/>
<dbReference type="AlphaFoldDB" id="A0A7D9J7Z7"/>
<dbReference type="OrthoDB" id="426210at2759"/>
<comment type="caution">
    <text evidence="1">The sequence shown here is derived from an EMBL/GenBank/DDBJ whole genome shotgun (WGS) entry which is preliminary data.</text>
</comment>
<feature type="non-terminal residue" evidence="1">
    <location>
        <position position="1"/>
    </location>
</feature>
<reference evidence="1" key="1">
    <citation type="submission" date="2020-04" db="EMBL/GenBank/DDBJ databases">
        <authorList>
            <person name="Alioto T."/>
            <person name="Alioto T."/>
            <person name="Gomez Garrido J."/>
        </authorList>
    </citation>
    <scope>NUCLEOTIDE SEQUENCE</scope>
    <source>
        <strain evidence="1">A484AB</strain>
    </source>
</reference>
<accession>A0A7D9J7Z7</accession>
<dbReference type="EMBL" id="CACRXK020012753">
    <property type="protein sequence ID" value="CAB4023925.1"/>
    <property type="molecule type" value="Genomic_DNA"/>
</dbReference>
<keyword evidence="2" id="KW-1185">Reference proteome</keyword>
<organism evidence="1 2">
    <name type="scientific">Paramuricea clavata</name>
    <name type="common">Red gorgonian</name>
    <name type="synonym">Violescent sea-whip</name>
    <dbReference type="NCBI Taxonomy" id="317549"/>
    <lineage>
        <taxon>Eukaryota</taxon>
        <taxon>Metazoa</taxon>
        <taxon>Cnidaria</taxon>
        <taxon>Anthozoa</taxon>
        <taxon>Octocorallia</taxon>
        <taxon>Malacalcyonacea</taxon>
        <taxon>Plexauridae</taxon>
        <taxon>Paramuricea</taxon>
    </lineage>
</organism>
<sequence>MAFDMVDHSILLKKLECYGLDGAAVSWFNSYLSGRKQYVYYKGTSSTTRDITDGVPQCDRDQIQELQNKVQREMANVDEWATLNNLPLNADKTKIMVVGGKRSTVSTGIDINLNGSNISQ</sequence>
<protein>
    <submittedName>
        <fullName evidence="1">Uncharacterized protein</fullName>
    </submittedName>
</protein>
<dbReference type="PANTHER" id="PTHR33332">
    <property type="entry name" value="REVERSE TRANSCRIPTASE DOMAIN-CONTAINING PROTEIN"/>
    <property type="match status" value="1"/>
</dbReference>
<evidence type="ECO:0000313" key="1">
    <source>
        <dbReference type="EMBL" id="CAB4023925.1"/>
    </source>
</evidence>